<protein>
    <submittedName>
        <fullName evidence="3">Uncharacterized protein</fullName>
    </submittedName>
</protein>
<feature type="region of interest" description="Disordered" evidence="1">
    <location>
        <begin position="132"/>
        <end position="262"/>
    </location>
</feature>
<dbReference type="Proteomes" id="UP001152795">
    <property type="component" value="Unassembled WGS sequence"/>
</dbReference>
<evidence type="ECO:0000256" key="1">
    <source>
        <dbReference type="SAM" id="MobiDB-lite"/>
    </source>
</evidence>
<feature type="compositionally biased region" description="Basic and acidic residues" evidence="1">
    <location>
        <begin position="150"/>
        <end position="178"/>
    </location>
</feature>
<comment type="caution">
    <text evidence="3">The sequence shown here is derived from an EMBL/GenBank/DDBJ whole genome shotgun (WGS) entry which is preliminary data.</text>
</comment>
<reference evidence="3" key="1">
    <citation type="submission" date="2020-04" db="EMBL/GenBank/DDBJ databases">
        <authorList>
            <person name="Alioto T."/>
            <person name="Alioto T."/>
            <person name="Gomez Garrido J."/>
        </authorList>
    </citation>
    <scope>NUCLEOTIDE SEQUENCE</scope>
    <source>
        <strain evidence="3">A484AB</strain>
    </source>
</reference>
<proteinExistence type="predicted"/>
<keyword evidence="2" id="KW-1133">Transmembrane helix</keyword>
<sequence>MLTVLHITNLIPIVTTAIIGIIPHLFNMEALKMSEERKKAREEKLKLIVKRRVDELVRKKPKLARIVLIIVQDNDTKDKENIERYGHVKSGFDLNTPEYEKRLQENDDATTDENVKIYKYVVASSDLNTFDSDSLPFVTVHSPPATKTPMRADDRTVDDRTADDRTADDTTADDRTADDTTADDTTADDTTADDTTADDTTADGRTADDTTADDTTADDTTADDTTADDTTPDGRTVDDTTADGRTMVISPGLNPSDNADVDDPELAGTVTRQEYNDTTHEENIQDYERVEGFELDLFDNDYISSEHETLILRETSV</sequence>
<keyword evidence="2" id="KW-0812">Transmembrane</keyword>
<feature type="compositionally biased region" description="Acidic residues" evidence="1">
    <location>
        <begin position="180"/>
        <end position="201"/>
    </location>
</feature>
<feature type="compositionally biased region" description="Acidic residues" evidence="1">
    <location>
        <begin position="210"/>
        <end position="231"/>
    </location>
</feature>
<keyword evidence="4" id="KW-1185">Reference proteome</keyword>
<dbReference type="EMBL" id="CACRXK020007261">
    <property type="protein sequence ID" value="CAB4011768.1"/>
    <property type="molecule type" value="Genomic_DNA"/>
</dbReference>
<evidence type="ECO:0000256" key="2">
    <source>
        <dbReference type="SAM" id="Phobius"/>
    </source>
</evidence>
<name>A0A6S7JKS5_PARCT</name>
<evidence type="ECO:0000313" key="3">
    <source>
        <dbReference type="EMBL" id="CAB4011768.1"/>
    </source>
</evidence>
<accession>A0A6S7JKS5</accession>
<organism evidence="3 4">
    <name type="scientific">Paramuricea clavata</name>
    <name type="common">Red gorgonian</name>
    <name type="synonym">Violescent sea-whip</name>
    <dbReference type="NCBI Taxonomy" id="317549"/>
    <lineage>
        <taxon>Eukaryota</taxon>
        <taxon>Metazoa</taxon>
        <taxon>Cnidaria</taxon>
        <taxon>Anthozoa</taxon>
        <taxon>Octocorallia</taxon>
        <taxon>Malacalcyonacea</taxon>
        <taxon>Plexauridae</taxon>
        <taxon>Paramuricea</taxon>
    </lineage>
</organism>
<dbReference type="AlphaFoldDB" id="A0A6S7JKS5"/>
<feature type="transmembrane region" description="Helical" evidence="2">
    <location>
        <begin position="6"/>
        <end position="26"/>
    </location>
</feature>
<evidence type="ECO:0000313" key="4">
    <source>
        <dbReference type="Proteomes" id="UP001152795"/>
    </source>
</evidence>
<keyword evidence="2" id="KW-0472">Membrane</keyword>
<gene>
    <name evidence="3" type="ORF">PACLA_8A045118</name>
</gene>